<dbReference type="AlphaFoldDB" id="A0AAV2IR52"/>
<dbReference type="Proteomes" id="UP001497482">
    <property type="component" value="Chromosome 1"/>
</dbReference>
<gene>
    <name evidence="1" type="ORF">KC01_LOCUS432</name>
</gene>
<sequence>MVSLLVEAARAEECTGGALRPIPSDLSRPSDCTMDCIMKTYAKKILLHHSSSIVFKDSTQDGQGAHCWSTAHRCPPIEGESFAQAFVVVPANATSAAAEEVEVSTGTTKLSVHPPLPLISSSCGLLYEVTQYFSSENTDTVFCIRLQTRLNSGDGTPRCPPSLLVFWQGSSPEAHQQSGG</sequence>
<evidence type="ECO:0000313" key="2">
    <source>
        <dbReference type="Proteomes" id="UP001497482"/>
    </source>
</evidence>
<evidence type="ECO:0000313" key="1">
    <source>
        <dbReference type="EMBL" id="CAL1567647.1"/>
    </source>
</evidence>
<keyword evidence="2" id="KW-1185">Reference proteome</keyword>
<accession>A0AAV2IR52</accession>
<name>A0AAV2IR52_KNICA</name>
<protein>
    <submittedName>
        <fullName evidence="1">Uncharacterized protein</fullName>
    </submittedName>
</protein>
<reference evidence="1 2" key="1">
    <citation type="submission" date="2024-04" db="EMBL/GenBank/DDBJ databases">
        <authorList>
            <person name="Waldvogel A.-M."/>
            <person name="Schoenle A."/>
        </authorList>
    </citation>
    <scope>NUCLEOTIDE SEQUENCE [LARGE SCALE GENOMIC DNA]</scope>
</reference>
<dbReference type="EMBL" id="OZ035823">
    <property type="protein sequence ID" value="CAL1567647.1"/>
    <property type="molecule type" value="Genomic_DNA"/>
</dbReference>
<proteinExistence type="predicted"/>
<organism evidence="1 2">
    <name type="scientific">Knipowitschia caucasica</name>
    <name type="common">Caucasian dwarf goby</name>
    <name type="synonym">Pomatoschistus caucasicus</name>
    <dbReference type="NCBI Taxonomy" id="637954"/>
    <lineage>
        <taxon>Eukaryota</taxon>
        <taxon>Metazoa</taxon>
        <taxon>Chordata</taxon>
        <taxon>Craniata</taxon>
        <taxon>Vertebrata</taxon>
        <taxon>Euteleostomi</taxon>
        <taxon>Actinopterygii</taxon>
        <taxon>Neopterygii</taxon>
        <taxon>Teleostei</taxon>
        <taxon>Neoteleostei</taxon>
        <taxon>Acanthomorphata</taxon>
        <taxon>Gobiaria</taxon>
        <taxon>Gobiiformes</taxon>
        <taxon>Gobioidei</taxon>
        <taxon>Gobiidae</taxon>
        <taxon>Gobiinae</taxon>
        <taxon>Knipowitschia</taxon>
    </lineage>
</organism>